<dbReference type="CDD" id="cd04496">
    <property type="entry name" value="SSB_OBF"/>
    <property type="match status" value="1"/>
</dbReference>
<dbReference type="RefSeq" id="WP_344853734.1">
    <property type="nucleotide sequence ID" value="NZ_BAABBY010000015.1"/>
</dbReference>
<evidence type="ECO:0000256" key="2">
    <source>
        <dbReference type="PIRNR" id="PIRNR002070"/>
    </source>
</evidence>
<evidence type="ECO:0000313" key="4">
    <source>
        <dbReference type="Proteomes" id="UP001501772"/>
    </source>
</evidence>
<dbReference type="InterPro" id="IPR012340">
    <property type="entry name" value="NA-bd_OB-fold"/>
</dbReference>
<organism evidence="3 4">
    <name type="scientific">Pedobacter jeongneungensis</name>
    <dbReference type="NCBI Taxonomy" id="947309"/>
    <lineage>
        <taxon>Bacteria</taxon>
        <taxon>Pseudomonadati</taxon>
        <taxon>Bacteroidota</taxon>
        <taxon>Sphingobacteriia</taxon>
        <taxon>Sphingobacteriales</taxon>
        <taxon>Sphingobacteriaceae</taxon>
        <taxon>Pedobacter</taxon>
    </lineage>
</organism>
<proteinExistence type="predicted"/>
<dbReference type="EMBL" id="BAABBY010000015">
    <property type="protein sequence ID" value="GAA4213369.1"/>
    <property type="molecule type" value="Genomic_DNA"/>
</dbReference>
<keyword evidence="1 2" id="KW-0238">DNA-binding</keyword>
<dbReference type="Gene3D" id="2.40.50.140">
    <property type="entry name" value="Nucleic acid-binding proteins"/>
    <property type="match status" value="1"/>
</dbReference>
<gene>
    <name evidence="3" type="ORF">GCM10022289_45490</name>
</gene>
<evidence type="ECO:0000313" key="3">
    <source>
        <dbReference type="EMBL" id="GAA4213369.1"/>
    </source>
</evidence>
<protein>
    <recommendedName>
        <fullName evidence="2">Single-stranded DNA-binding protein</fullName>
    </recommendedName>
</protein>
<accession>A0ABP8BQ98</accession>
<evidence type="ECO:0000256" key="1">
    <source>
        <dbReference type="ARBA" id="ARBA00023125"/>
    </source>
</evidence>
<reference evidence="4" key="1">
    <citation type="journal article" date="2019" name="Int. J. Syst. Evol. Microbiol.">
        <title>The Global Catalogue of Microorganisms (GCM) 10K type strain sequencing project: providing services to taxonomists for standard genome sequencing and annotation.</title>
        <authorList>
            <consortium name="The Broad Institute Genomics Platform"/>
            <consortium name="The Broad Institute Genome Sequencing Center for Infectious Disease"/>
            <person name="Wu L."/>
            <person name="Ma J."/>
        </authorList>
    </citation>
    <scope>NUCLEOTIDE SEQUENCE [LARGE SCALE GENOMIC DNA]</scope>
    <source>
        <strain evidence="4">JCM 17626</strain>
    </source>
</reference>
<dbReference type="Pfam" id="PF00436">
    <property type="entry name" value="SSB"/>
    <property type="match status" value="1"/>
</dbReference>
<dbReference type="InterPro" id="IPR011344">
    <property type="entry name" value="ssDNA-bd"/>
</dbReference>
<dbReference type="SUPFAM" id="SSF50249">
    <property type="entry name" value="Nucleic acid-binding proteins"/>
    <property type="match status" value="1"/>
</dbReference>
<sequence length="128" mass="13815">MEITGRLIADAVTRMVQGDKVVVGFRLAINDSYVSNNERVEVTNFVDCSYWLGKGIAPYMKKGGVVQACGRVGVNAWISNDGVAVGRMTMHVSEIKLFSSPAAKNVSVPLMEDTGRSETGDENGDLPF</sequence>
<dbReference type="InterPro" id="IPR000424">
    <property type="entry name" value="Primosome_PriB/ssb"/>
</dbReference>
<dbReference type="Proteomes" id="UP001501772">
    <property type="component" value="Unassembled WGS sequence"/>
</dbReference>
<keyword evidence="4" id="KW-1185">Reference proteome</keyword>
<dbReference type="PROSITE" id="PS50935">
    <property type="entry name" value="SSB"/>
    <property type="match status" value="1"/>
</dbReference>
<name>A0ABP8BQ98_9SPHI</name>
<comment type="caution">
    <text evidence="3">The sequence shown here is derived from an EMBL/GenBank/DDBJ whole genome shotgun (WGS) entry which is preliminary data.</text>
</comment>
<dbReference type="PIRSF" id="PIRSF002070">
    <property type="entry name" value="SSB"/>
    <property type="match status" value="1"/>
</dbReference>